<keyword evidence="4 19" id="KW-0812">Transmembrane</keyword>
<dbReference type="GeneTree" id="ENSGT01030000234638"/>
<dbReference type="EC" id="3.2.1.-" evidence="17"/>
<evidence type="ECO:0000313" key="22">
    <source>
        <dbReference type="Proteomes" id="UP000694547"/>
    </source>
</evidence>
<dbReference type="SUPFAM" id="SSF74650">
    <property type="entry name" value="Galactose mutarotase-like"/>
    <property type="match status" value="1"/>
</dbReference>
<keyword evidence="9 19" id="KW-1133">Transmembrane helix</keyword>
<dbReference type="InterPro" id="IPR011013">
    <property type="entry name" value="Gal_mutarotase_sf_dom"/>
</dbReference>
<dbReference type="Pfam" id="PF09261">
    <property type="entry name" value="Alpha-mann_mid"/>
    <property type="match status" value="1"/>
</dbReference>
<feature type="transmembrane region" description="Helical" evidence="19">
    <location>
        <begin position="7"/>
        <end position="26"/>
    </location>
</feature>
<dbReference type="Ensembl" id="ENSPEMT00000014493.2">
    <property type="protein sequence ID" value="ENSPEMP00000010318.2"/>
    <property type="gene ID" value="ENSPEMG00000011324.2"/>
</dbReference>
<comment type="function">
    <text evidence="15">Catalyzes the first committed step in the biosynthesis of complex N-glycans. It controls conversion of high mannose to complex N-glycans; the final hydrolytic step in the N-glycan maturation pathway.</text>
</comment>
<evidence type="ECO:0000259" key="20">
    <source>
        <dbReference type="SMART" id="SM00872"/>
    </source>
</evidence>
<evidence type="ECO:0000256" key="3">
    <source>
        <dbReference type="ARBA" id="ARBA00009792"/>
    </source>
</evidence>
<evidence type="ECO:0000256" key="2">
    <source>
        <dbReference type="ARBA" id="ARBA00004922"/>
    </source>
</evidence>
<evidence type="ECO:0000256" key="14">
    <source>
        <dbReference type="ARBA" id="ARBA00023295"/>
    </source>
</evidence>
<name>A0A8C8TJU8_PERMB</name>
<evidence type="ECO:0000256" key="16">
    <source>
        <dbReference type="ARBA" id="ARBA00093232"/>
    </source>
</evidence>
<dbReference type="FunFam" id="1.20.1270.50:FF:000001">
    <property type="entry name" value="Alpha-mannosidase"/>
    <property type="match status" value="1"/>
</dbReference>
<dbReference type="GO" id="GO:0006491">
    <property type="term" value="P:N-glycan processing"/>
    <property type="evidence" value="ECO:0007669"/>
    <property type="project" value="Ensembl"/>
</dbReference>
<evidence type="ECO:0000256" key="11">
    <source>
        <dbReference type="ARBA" id="ARBA00023136"/>
    </source>
</evidence>
<dbReference type="InterPro" id="IPR050843">
    <property type="entry name" value="Glycosyl_Hydrlase_38"/>
</dbReference>
<keyword evidence="8" id="KW-0735">Signal-anchor</keyword>
<dbReference type="GO" id="GO:0004572">
    <property type="term" value="F:mannosyl-oligosaccharide 1,3-1,6-alpha-mannosidase activity"/>
    <property type="evidence" value="ECO:0007669"/>
    <property type="project" value="UniProtKB-EC"/>
</dbReference>
<dbReference type="InterPro" id="IPR011682">
    <property type="entry name" value="Glyco_hydro_38_C"/>
</dbReference>
<dbReference type="GO" id="GO:0030246">
    <property type="term" value="F:carbohydrate binding"/>
    <property type="evidence" value="ECO:0007669"/>
    <property type="project" value="InterPro"/>
</dbReference>
<dbReference type="GO" id="GO:0046872">
    <property type="term" value="F:metal ion binding"/>
    <property type="evidence" value="ECO:0007669"/>
    <property type="project" value="UniProtKB-KW"/>
</dbReference>
<evidence type="ECO:0000256" key="10">
    <source>
        <dbReference type="ARBA" id="ARBA00023034"/>
    </source>
</evidence>
<dbReference type="GO" id="GO:0007585">
    <property type="term" value="P:respiratory gaseous exchange by respiratory system"/>
    <property type="evidence" value="ECO:0007669"/>
    <property type="project" value="Ensembl"/>
</dbReference>
<evidence type="ECO:0000256" key="13">
    <source>
        <dbReference type="ARBA" id="ARBA00023180"/>
    </source>
</evidence>
<dbReference type="InterPro" id="IPR000602">
    <property type="entry name" value="Glyco_hydro_38_N"/>
</dbReference>
<dbReference type="Pfam" id="PF01074">
    <property type="entry name" value="Glyco_hydro_38N"/>
    <property type="match status" value="1"/>
</dbReference>
<dbReference type="Gene3D" id="1.20.1270.50">
    <property type="entry name" value="Glycoside hydrolase family 38, central domain"/>
    <property type="match status" value="1"/>
</dbReference>
<keyword evidence="22" id="KW-1185">Reference proteome</keyword>
<dbReference type="SUPFAM" id="SSF88713">
    <property type="entry name" value="Glycoside hydrolase/deacetylase"/>
    <property type="match status" value="1"/>
</dbReference>
<dbReference type="InterPro" id="IPR037094">
    <property type="entry name" value="Glyco_hydro_38_cen_sf"/>
</dbReference>
<keyword evidence="7 17" id="KW-0862">Zinc</keyword>
<dbReference type="Pfam" id="PF07748">
    <property type="entry name" value="Glyco_hydro_38C"/>
    <property type="match status" value="1"/>
</dbReference>
<dbReference type="PANTHER" id="PTHR11607:SF69">
    <property type="entry name" value="ALPHA-MANNOSIDASE 2"/>
    <property type="match status" value="1"/>
</dbReference>
<dbReference type="Gene3D" id="2.60.40.1180">
    <property type="entry name" value="Golgi alpha-mannosidase II"/>
    <property type="match status" value="1"/>
</dbReference>
<evidence type="ECO:0000256" key="6">
    <source>
        <dbReference type="ARBA" id="ARBA00022801"/>
    </source>
</evidence>
<dbReference type="SUPFAM" id="SSF88688">
    <property type="entry name" value="Families 57/38 glycoside transferase middle domain"/>
    <property type="match status" value="1"/>
</dbReference>
<dbReference type="GO" id="GO:0005615">
    <property type="term" value="C:extracellular space"/>
    <property type="evidence" value="ECO:0007669"/>
    <property type="project" value="Ensembl"/>
</dbReference>
<dbReference type="InterPro" id="IPR011330">
    <property type="entry name" value="Glyco_hydro/deAcase_b/a-brl"/>
</dbReference>
<feature type="region of interest" description="Disordered" evidence="18">
    <location>
        <begin position="81"/>
        <end position="103"/>
    </location>
</feature>
<dbReference type="Pfam" id="PF21260">
    <property type="entry name" value="Laman-like_dom"/>
    <property type="match status" value="1"/>
</dbReference>
<evidence type="ECO:0000256" key="7">
    <source>
        <dbReference type="ARBA" id="ARBA00022833"/>
    </source>
</evidence>
<feature type="domain" description="Glycoside hydrolase family 38 central" evidence="20">
    <location>
        <begin position="501"/>
        <end position="587"/>
    </location>
</feature>
<dbReference type="FunFam" id="3.20.110.10:FF:000003">
    <property type="entry name" value="Alpha-mannosidase"/>
    <property type="match status" value="1"/>
</dbReference>
<dbReference type="GO" id="GO:0005801">
    <property type="term" value="C:cis-Golgi network"/>
    <property type="evidence" value="ECO:0007669"/>
    <property type="project" value="Ensembl"/>
</dbReference>
<comment type="pathway">
    <text evidence="2">Protein modification; protein glycosylation.</text>
</comment>
<keyword evidence="12" id="KW-1015">Disulfide bond</keyword>
<dbReference type="Proteomes" id="UP000694547">
    <property type="component" value="Chromosome 13"/>
</dbReference>
<dbReference type="GO" id="GO:0005797">
    <property type="term" value="C:Golgi medial cisterna"/>
    <property type="evidence" value="ECO:0007669"/>
    <property type="project" value="Ensembl"/>
</dbReference>
<dbReference type="FunFam" id="2.60.40.1180:FF:000009">
    <property type="entry name" value="Alpha-mannosidase"/>
    <property type="match status" value="1"/>
</dbReference>
<evidence type="ECO:0000256" key="9">
    <source>
        <dbReference type="ARBA" id="ARBA00022989"/>
    </source>
</evidence>
<reference evidence="21" key="2">
    <citation type="submission" date="2025-08" db="UniProtKB">
        <authorList>
            <consortium name="Ensembl"/>
        </authorList>
    </citation>
    <scope>IDENTIFICATION</scope>
</reference>
<proteinExistence type="inferred from homology"/>
<dbReference type="GO" id="GO:0016799">
    <property type="term" value="F:hydrolase activity, hydrolyzing N-glycosyl compounds"/>
    <property type="evidence" value="ECO:0007669"/>
    <property type="project" value="Ensembl"/>
</dbReference>
<evidence type="ECO:0000256" key="18">
    <source>
        <dbReference type="SAM" id="MobiDB-lite"/>
    </source>
</evidence>
<dbReference type="GO" id="GO:0001889">
    <property type="term" value="P:liver development"/>
    <property type="evidence" value="ECO:0007669"/>
    <property type="project" value="Ensembl"/>
</dbReference>
<dbReference type="AlphaFoldDB" id="A0A8C8TJU8"/>
<comment type="cofactor">
    <cofactor evidence="17">
        <name>Zn(2+)</name>
        <dbReference type="ChEBI" id="CHEBI:29105"/>
    </cofactor>
    <text evidence="17">Binds 1 zinc ion per subunit.</text>
</comment>
<keyword evidence="5 17" id="KW-0479">Metal-binding</keyword>
<dbReference type="Gene3D" id="2.70.98.30">
    <property type="entry name" value="Golgi alpha-mannosidase II, domain 4"/>
    <property type="match status" value="1"/>
</dbReference>
<evidence type="ECO:0000256" key="15">
    <source>
        <dbReference type="ARBA" id="ARBA00059516"/>
    </source>
</evidence>
<accession>A0A8C8TJU8</accession>
<keyword evidence="10" id="KW-0333">Golgi apparatus</keyword>
<dbReference type="InterPro" id="IPR027291">
    <property type="entry name" value="Glyco_hydro_38_N_sf"/>
</dbReference>
<sequence length="1149" mass="131523">MKLSRQFTVFGSAIFCVVIFSLYLMLDRGHLDYPRGPRREGSFPQGQLSILQEKIDHLERLLAENNEIISNIRDSVINLSESVEDGPKGSPGNGSQGSAHLLSSQSALQVDPKDCLFASQSGSQRRDVQMLDVYELIPFDNPDGGVWKQGFDIKYEADEWDSEPLQVFVVPHSHNDPGWLKTFNDYFRDKTQYIFNNMVLKLKEDSSRKFIWSEISYLSKWWDIIDNPKKEAVKSLLQSGQLEIVTGGWVMPDEATAHYFALIDQLIEGHQWLERNLGVKPRSGWAIDPFGHSPTMAYLLKRAGFSHMLIQRVHYSVKKHFSLEKTLEFFWRQNWDLGSVTDILCHMMPFYSYDIPHTCGPDPKICCQFDFKRLPGGRYGCPWGVPPEAISPGNVQSRAQMLLDQYRKKSKLFRTKVLLAPLGDDFRYSEYTEWDLQYRNYEQLFSYMNSQPQLKVKIQFGTLSDYFDALEKAGAKEKKGGQSLFPVVSGDFFTYADRDDHYWSGYFTSRPFYKRMDRIVESRLRTAEILYYLALKQAQKYKINKFLSSPHYTTLTEARRNLGLFQHHDAITGTSKDWVVVDYGTRLFQSLNFLEKIIGDSAFLLILKDKKMYQSYPSETFLEMDMKQSSQDSLPTKTVIELSAKEPRYLVVYNPFEQERDAVVSICVNSATVKVLSDSGKPVEVQVSAVWNNARTISQTAYEVSFLAHTPPLGMKVYKILESQSPSSHMADYVLYNDVLTENGIFHVKNMIDGKDAITIENPFLAVWFDRSGLMEKVRMKEDGKHHEIKVQFLWYGTTNKRDKSGAYLFLPDGQGQPYVSQRPPLVRVTRGRLYSEVTCFLEHVIHKVRLYNIQGIEGQSMEVSNIVNIENVHNREIVMRISSKINNHNRFYTDLNGYQIQPRRTMSKLPLQANVYPMSTMAYIQDAEHRLTLLAAQSLGTASMASGQIEVFMDRRLMQDDNRGLGQGVHDNKITANLFRILLEKRNGVNMEEDKKSPVSYPSLLSHMTSSFLNHPFLPMIVNAKLSSPAVELLSELALLQSSLPCDIHLVNLRTIQTKMGKGYSDEAALILHRKGFDCQFSSRGTGLSCSTTQGKMSVPKLFNKFAVESLVPSSLSLMHWPPGAQNVSEINLSPMEISTFRIRLRNR</sequence>
<reference evidence="21" key="3">
    <citation type="submission" date="2025-09" db="UniProtKB">
        <authorList>
            <consortium name="Ensembl"/>
        </authorList>
    </citation>
    <scope>IDENTIFICATION</scope>
</reference>
<evidence type="ECO:0000256" key="19">
    <source>
        <dbReference type="SAM" id="Phobius"/>
    </source>
</evidence>
<dbReference type="GO" id="GO:0000139">
    <property type="term" value="C:Golgi membrane"/>
    <property type="evidence" value="ECO:0007669"/>
    <property type="project" value="UniProtKB-SubCell"/>
</dbReference>
<comment type="similarity">
    <text evidence="3 17">Belongs to the glycosyl hydrolase 38 family.</text>
</comment>
<dbReference type="GO" id="GO:0048286">
    <property type="term" value="P:lung alveolus development"/>
    <property type="evidence" value="ECO:0007669"/>
    <property type="project" value="Ensembl"/>
</dbReference>
<dbReference type="InterPro" id="IPR013780">
    <property type="entry name" value="Glyco_hydro_b"/>
</dbReference>
<evidence type="ECO:0000313" key="21">
    <source>
        <dbReference type="Ensembl" id="ENSPEMP00000010318.2"/>
    </source>
</evidence>
<comment type="catalytic activity">
    <reaction evidence="16">
        <text>N(4)-{beta-D-GlcNAc-(1-&gt;2)-alpha-D-Man-(1-&gt;3)-[alpha-D-Man-(1-&gt;3)-[alpha-D-Man-(1-&gt;6)]-alpha-D-Man-(1-&gt;6)]-beta-D-Man-(1-&gt;4)-beta-D-GlcNAc-(1-&gt;4)-beta-D-GlcNAc}-L-asparaginyl-[protein] + 2 H2O = 2 alpha-D-mannopyranose + an N(4)-{beta-D-GlcNAc-(1-&gt;2)-alpha-D-Man-(1-&gt;3)-[alpha-D-Man-(1-&gt;6)]-beta-D-Man-(1-&gt;4)-beta-D-GlcNAc-(1-&gt;4)-beta-D-GlcNAc}-L-asparaginyl-[protein]</text>
        <dbReference type="Rhea" id="RHEA:56052"/>
        <dbReference type="Rhea" id="RHEA-COMP:14368"/>
        <dbReference type="Rhea" id="RHEA-COMP:14369"/>
        <dbReference type="ChEBI" id="CHEBI:15377"/>
        <dbReference type="ChEBI" id="CHEBI:28729"/>
        <dbReference type="ChEBI" id="CHEBI:60615"/>
        <dbReference type="ChEBI" id="CHEBI:60625"/>
        <dbReference type="EC" id="3.2.1.114"/>
    </reaction>
</comment>
<dbReference type="FunFam" id="2.70.98.30:FF:000002">
    <property type="entry name" value="Alpha-mannosidase"/>
    <property type="match status" value="1"/>
</dbReference>
<evidence type="ECO:0000256" key="5">
    <source>
        <dbReference type="ARBA" id="ARBA00022723"/>
    </source>
</evidence>
<evidence type="ECO:0000256" key="12">
    <source>
        <dbReference type="ARBA" id="ARBA00023157"/>
    </source>
</evidence>
<dbReference type="GO" id="GO:0050769">
    <property type="term" value="P:positive regulation of neurogenesis"/>
    <property type="evidence" value="ECO:0007669"/>
    <property type="project" value="Ensembl"/>
</dbReference>
<dbReference type="InterPro" id="IPR048534">
    <property type="entry name" value="Man2a1-like_dom"/>
</dbReference>
<dbReference type="Gene3D" id="3.20.110.10">
    <property type="entry name" value="Glycoside hydrolase 38, N terminal domain"/>
    <property type="match status" value="1"/>
</dbReference>
<comment type="subcellular location">
    <subcellularLocation>
        <location evidence="1">Golgi apparatus membrane</location>
        <topology evidence="1">Single-pass type II membrane protein</topology>
    </subcellularLocation>
</comment>
<dbReference type="InterPro" id="IPR028995">
    <property type="entry name" value="Glyco_hydro_57/38_cen_sf"/>
</dbReference>
<keyword evidence="6 17" id="KW-0378">Hydrolase</keyword>
<dbReference type="GO" id="GO:0007033">
    <property type="term" value="P:vacuole organization"/>
    <property type="evidence" value="ECO:0007669"/>
    <property type="project" value="Ensembl"/>
</dbReference>
<dbReference type="PANTHER" id="PTHR11607">
    <property type="entry name" value="ALPHA-MANNOSIDASE"/>
    <property type="match status" value="1"/>
</dbReference>
<keyword evidence="11 19" id="KW-0472">Membrane</keyword>
<dbReference type="InterPro" id="IPR015341">
    <property type="entry name" value="Glyco_hydro_38_cen"/>
</dbReference>
<evidence type="ECO:0000256" key="1">
    <source>
        <dbReference type="ARBA" id="ARBA00004323"/>
    </source>
</evidence>
<evidence type="ECO:0000256" key="8">
    <source>
        <dbReference type="ARBA" id="ARBA00022968"/>
    </source>
</evidence>
<dbReference type="GO" id="GO:0001701">
    <property type="term" value="P:in utero embryonic development"/>
    <property type="evidence" value="ECO:0007669"/>
    <property type="project" value="Ensembl"/>
</dbReference>
<dbReference type="GO" id="GO:0060042">
    <property type="term" value="P:retina morphogenesis in camera-type eye"/>
    <property type="evidence" value="ECO:0007669"/>
    <property type="project" value="Ensembl"/>
</dbReference>
<keyword evidence="14 17" id="KW-0326">Glycosidase</keyword>
<dbReference type="CDD" id="cd11666">
    <property type="entry name" value="GH38N_Man2A1"/>
    <property type="match status" value="1"/>
</dbReference>
<organism evidence="21 22">
    <name type="scientific">Peromyscus maniculatus bairdii</name>
    <name type="common">Prairie deer mouse</name>
    <dbReference type="NCBI Taxonomy" id="230844"/>
    <lineage>
        <taxon>Eukaryota</taxon>
        <taxon>Metazoa</taxon>
        <taxon>Chordata</taxon>
        <taxon>Craniata</taxon>
        <taxon>Vertebrata</taxon>
        <taxon>Euteleostomi</taxon>
        <taxon>Mammalia</taxon>
        <taxon>Eutheria</taxon>
        <taxon>Euarchontoglires</taxon>
        <taxon>Glires</taxon>
        <taxon>Rodentia</taxon>
        <taxon>Myomorpha</taxon>
        <taxon>Muroidea</taxon>
        <taxon>Cricetidae</taxon>
        <taxon>Neotominae</taxon>
        <taxon>Peromyscus</taxon>
    </lineage>
</organism>
<dbReference type="GO" id="GO:0007005">
    <property type="term" value="P:mitochondrion organization"/>
    <property type="evidence" value="ECO:0007669"/>
    <property type="project" value="Ensembl"/>
</dbReference>
<evidence type="ECO:0000256" key="4">
    <source>
        <dbReference type="ARBA" id="ARBA00022692"/>
    </source>
</evidence>
<reference evidence="21 22" key="1">
    <citation type="submission" date="2018-10" db="EMBL/GenBank/DDBJ databases">
        <title>Improved assembly of the deer mouse Peromyscus maniculatus genome.</title>
        <authorList>
            <person name="Lassance J.-M."/>
            <person name="Hoekstra H.E."/>
        </authorList>
    </citation>
    <scope>NUCLEOTIDE SEQUENCE [LARGE SCALE GENOMIC DNA]</scope>
</reference>
<keyword evidence="13" id="KW-0325">Glycoprotein</keyword>
<dbReference type="GO" id="GO:0006013">
    <property type="term" value="P:mannose metabolic process"/>
    <property type="evidence" value="ECO:0007669"/>
    <property type="project" value="InterPro"/>
</dbReference>
<protein>
    <recommendedName>
        <fullName evidence="17">Alpha-mannosidase</fullName>
        <ecNumber evidence="17">3.2.1.-</ecNumber>
    </recommendedName>
</protein>
<dbReference type="SMART" id="SM00872">
    <property type="entry name" value="Alpha-mann_mid"/>
    <property type="match status" value="1"/>
</dbReference>
<evidence type="ECO:0000256" key="17">
    <source>
        <dbReference type="RuleBase" id="RU361199"/>
    </source>
</evidence>